<name>A0AA35TT38_GEOBA</name>
<dbReference type="SUPFAM" id="SSF55486">
    <property type="entry name" value="Metalloproteases ('zincins'), catalytic domain"/>
    <property type="match status" value="1"/>
</dbReference>
<organism evidence="1 2">
    <name type="scientific">Geodia barretti</name>
    <name type="common">Barrett's horny sponge</name>
    <dbReference type="NCBI Taxonomy" id="519541"/>
    <lineage>
        <taxon>Eukaryota</taxon>
        <taxon>Metazoa</taxon>
        <taxon>Porifera</taxon>
        <taxon>Demospongiae</taxon>
        <taxon>Heteroscleromorpha</taxon>
        <taxon>Tetractinellida</taxon>
        <taxon>Astrophorina</taxon>
        <taxon>Geodiidae</taxon>
        <taxon>Geodia</taxon>
    </lineage>
</organism>
<comment type="caution">
    <text evidence="1">The sequence shown here is derived from an EMBL/GenBank/DDBJ whole genome shotgun (WGS) entry which is preliminary data.</text>
</comment>
<reference evidence="1" key="1">
    <citation type="submission" date="2023-03" db="EMBL/GenBank/DDBJ databases">
        <authorList>
            <person name="Steffen K."/>
            <person name="Cardenas P."/>
        </authorList>
    </citation>
    <scope>NUCLEOTIDE SEQUENCE</scope>
</reference>
<dbReference type="InterPro" id="IPR010428">
    <property type="entry name" value="Zincin_1"/>
</dbReference>
<dbReference type="Pfam" id="PF06262">
    <property type="entry name" value="Zincin_1"/>
    <property type="match status" value="1"/>
</dbReference>
<dbReference type="EMBL" id="CASHTH010004130">
    <property type="protein sequence ID" value="CAI8053940.1"/>
    <property type="molecule type" value="Genomic_DNA"/>
</dbReference>
<dbReference type="Gene3D" id="3.30.2010.20">
    <property type="match status" value="1"/>
</dbReference>
<dbReference type="CDD" id="cd12952">
    <property type="entry name" value="MMP_ACEL2062"/>
    <property type="match status" value="1"/>
</dbReference>
<accession>A0AA35TT38</accession>
<dbReference type="Proteomes" id="UP001174909">
    <property type="component" value="Unassembled WGS sequence"/>
</dbReference>
<gene>
    <name evidence="1" type="ORF">GBAR_LOCUS29486</name>
</gene>
<protein>
    <recommendedName>
        <fullName evidence="3">Metallopeptidase family protein</fullName>
    </recommendedName>
</protein>
<proteinExistence type="predicted"/>
<evidence type="ECO:0000313" key="1">
    <source>
        <dbReference type="EMBL" id="CAI8053940.1"/>
    </source>
</evidence>
<keyword evidence="2" id="KW-1185">Reference proteome</keyword>
<evidence type="ECO:0008006" key="3">
    <source>
        <dbReference type="Google" id="ProtNLM"/>
    </source>
</evidence>
<sequence>MQALERIPEDLRLRLDNVDIVVDEAPSREQLVGSGIEQGNILLGLYEGLPLTDRYNYDMVLPDKITLFQQPIESICDTDEDVIREVQDTVVHEVAHHFGIDDDRLHQFGL</sequence>
<dbReference type="AlphaFoldDB" id="A0AA35TT38"/>
<dbReference type="InterPro" id="IPR038555">
    <property type="entry name" value="Zincin_1_sf"/>
</dbReference>
<evidence type="ECO:0000313" key="2">
    <source>
        <dbReference type="Proteomes" id="UP001174909"/>
    </source>
</evidence>